<protein>
    <submittedName>
        <fullName evidence="9">Methyl-accepting chemotaxis protein</fullName>
    </submittedName>
</protein>
<comment type="caution">
    <text evidence="9">The sequence shown here is derived from an EMBL/GenBank/DDBJ whole genome shotgun (WGS) entry which is preliminary data.</text>
</comment>
<keyword evidence="5" id="KW-0812">Transmembrane</keyword>
<dbReference type="SMART" id="SM00283">
    <property type="entry name" value="MA"/>
    <property type="match status" value="1"/>
</dbReference>
<dbReference type="InterPro" id="IPR024478">
    <property type="entry name" value="HlyB_4HB_MCP"/>
</dbReference>
<evidence type="ECO:0000259" key="7">
    <source>
        <dbReference type="PROSITE" id="PS50885"/>
    </source>
</evidence>
<gene>
    <name evidence="9" type="ORF">DWY69_25480</name>
    <name evidence="8" type="ORF">DXC51_22220</name>
</gene>
<dbReference type="OrthoDB" id="9814363at2"/>
<dbReference type="PROSITE" id="PS50885">
    <property type="entry name" value="HAMP"/>
    <property type="match status" value="1"/>
</dbReference>
<evidence type="ECO:0000256" key="5">
    <source>
        <dbReference type="SAM" id="Phobius"/>
    </source>
</evidence>
<dbReference type="Pfam" id="PF00672">
    <property type="entry name" value="HAMP"/>
    <property type="match status" value="1"/>
</dbReference>
<dbReference type="InterPro" id="IPR003660">
    <property type="entry name" value="HAMP_dom"/>
</dbReference>
<dbReference type="Pfam" id="PF00015">
    <property type="entry name" value="MCPsignal"/>
    <property type="match status" value="1"/>
</dbReference>
<dbReference type="InterPro" id="IPR051310">
    <property type="entry name" value="MCP_chemotaxis"/>
</dbReference>
<accession>A0A3E3IFB4</accession>
<evidence type="ECO:0000256" key="4">
    <source>
        <dbReference type="SAM" id="Coils"/>
    </source>
</evidence>
<feature type="domain" description="HAMP" evidence="7">
    <location>
        <begin position="212"/>
        <end position="265"/>
    </location>
</feature>
<dbReference type="PANTHER" id="PTHR43531">
    <property type="entry name" value="PROTEIN ICFG"/>
    <property type="match status" value="1"/>
</dbReference>
<evidence type="ECO:0000313" key="9">
    <source>
        <dbReference type="EMBL" id="RGE65671.1"/>
    </source>
</evidence>
<keyword evidence="4" id="KW-0175">Coiled coil</keyword>
<reference evidence="9 11" key="1">
    <citation type="submission" date="2018-08" db="EMBL/GenBank/DDBJ databases">
        <title>A genome reference for cultivated species of the human gut microbiota.</title>
        <authorList>
            <person name="Zou Y."/>
            <person name="Xue W."/>
            <person name="Luo G."/>
        </authorList>
    </citation>
    <scope>NUCLEOTIDE SEQUENCE [LARGE SCALE GENOMIC DNA]</scope>
    <source>
        <strain evidence="9 11">AF26-4BH</strain>
        <strain evidence="8">TF05-5AC</strain>
    </source>
</reference>
<evidence type="ECO:0000256" key="1">
    <source>
        <dbReference type="ARBA" id="ARBA00022500"/>
    </source>
</evidence>
<evidence type="ECO:0000313" key="8">
    <source>
        <dbReference type="EMBL" id="RGE56878.1"/>
    </source>
</evidence>
<dbReference type="Pfam" id="PF12729">
    <property type="entry name" value="4HB_MCP_1"/>
    <property type="match status" value="1"/>
</dbReference>
<feature type="domain" description="Methyl-accepting transducer" evidence="6">
    <location>
        <begin position="317"/>
        <end position="546"/>
    </location>
</feature>
<dbReference type="GO" id="GO:0004888">
    <property type="term" value="F:transmembrane signaling receptor activity"/>
    <property type="evidence" value="ECO:0007669"/>
    <property type="project" value="TreeGrafter"/>
</dbReference>
<dbReference type="Proteomes" id="UP000260812">
    <property type="component" value="Unassembled WGS sequence"/>
</dbReference>
<dbReference type="PROSITE" id="PS50111">
    <property type="entry name" value="CHEMOTAXIS_TRANSDUC_2"/>
    <property type="match status" value="1"/>
</dbReference>
<feature type="transmembrane region" description="Helical" evidence="5">
    <location>
        <begin position="188"/>
        <end position="210"/>
    </location>
</feature>
<dbReference type="EMBL" id="QVLV01000020">
    <property type="protein sequence ID" value="RGE56878.1"/>
    <property type="molecule type" value="Genomic_DNA"/>
</dbReference>
<dbReference type="GO" id="GO:0007165">
    <property type="term" value="P:signal transduction"/>
    <property type="evidence" value="ECO:0007669"/>
    <property type="project" value="UniProtKB-KW"/>
</dbReference>
<evidence type="ECO:0000256" key="3">
    <source>
        <dbReference type="PROSITE-ProRule" id="PRU00284"/>
    </source>
</evidence>
<dbReference type="RefSeq" id="WP_021634891.1">
    <property type="nucleotide sequence ID" value="NZ_CANNOQ010000048.1"/>
</dbReference>
<evidence type="ECO:0000259" key="6">
    <source>
        <dbReference type="PROSITE" id="PS50111"/>
    </source>
</evidence>
<dbReference type="Gene3D" id="1.10.287.950">
    <property type="entry name" value="Methyl-accepting chemotaxis protein"/>
    <property type="match status" value="1"/>
</dbReference>
<dbReference type="InterPro" id="IPR004089">
    <property type="entry name" value="MCPsignal_dom"/>
</dbReference>
<proteinExistence type="inferred from homology"/>
<feature type="coiled-coil region" evidence="4">
    <location>
        <begin position="346"/>
        <end position="380"/>
    </location>
</feature>
<dbReference type="Proteomes" id="UP000261166">
    <property type="component" value="Unassembled WGS sequence"/>
</dbReference>
<dbReference type="Gene3D" id="1.10.8.500">
    <property type="entry name" value="HAMP domain in histidine kinase"/>
    <property type="match status" value="1"/>
</dbReference>
<dbReference type="GO" id="GO:0006935">
    <property type="term" value="P:chemotaxis"/>
    <property type="evidence" value="ECO:0007669"/>
    <property type="project" value="UniProtKB-KW"/>
</dbReference>
<dbReference type="EMBL" id="QVLU01000033">
    <property type="protein sequence ID" value="RGE65671.1"/>
    <property type="molecule type" value="Genomic_DNA"/>
</dbReference>
<organism evidence="9 11">
    <name type="scientific">Eisenbergiella massiliensis</name>
    <dbReference type="NCBI Taxonomy" id="1720294"/>
    <lineage>
        <taxon>Bacteria</taxon>
        <taxon>Bacillati</taxon>
        <taxon>Bacillota</taxon>
        <taxon>Clostridia</taxon>
        <taxon>Lachnospirales</taxon>
        <taxon>Lachnospiraceae</taxon>
        <taxon>Eisenbergiella</taxon>
    </lineage>
</organism>
<keyword evidence="5" id="KW-0472">Membrane</keyword>
<dbReference type="CDD" id="cd06225">
    <property type="entry name" value="HAMP"/>
    <property type="match status" value="1"/>
</dbReference>
<keyword evidence="10" id="KW-1185">Reference proteome</keyword>
<dbReference type="PANTHER" id="PTHR43531:SF11">
    <property type="entry name" value="METHYL-ACCEPTING CHEMOTAXIS PROTEIN 3"/>
    <property type="match status" value="1"/>
</dbReference>
<comment type="similarity">
    <text evidence="2">Belongs to the methyl-accepting chemotaxis (MCP) protein family.</text>
</comment>
<dbReference type="SUPFAM" id="SSF58104">
    <property type="entry name" value="Methyl-accepting chemotaxis protein (MCP) signaling domain"/>
    <property type="match status" value="1"/>
</dbReference>
<sequence length="565" mass="62132">MLKKIRNMKLKSRLLLSYAVVIAICLSASVAALFLMNRIGDNLSSFYKNNYTVTVNVWMAKREMQAARGDILNAVLDSDAEESMQFIENAKESLRNMRATFPVIRKSFKGDIAMVDRVDELLQQAIVYRDQVFGLVETGKTDEAYEVMKSNYVPILNQMADLLQQIADVAGENARTMVKEGEYAQTSAIIVIMLIMALSIMAAALLGIYISNSIRKPVKEIEDAAVQLANGKLDGVHVTYMSRDELGQMSDSIRDLISYQKTIIEDISDILGDMSEGNFKVQSNVKEYYRGRYDCILVAMRKLRNRLSNTLGQISQSARQVADGSEQISSETQLLAIGAEEQACSIEKLAAAVNEISEHVRETKENANEARGQTDQAGEQVFESNQQMQEMIRAMNIISEKSSEIYKIVKTIEDIAFQTNILALNASVEAARAGEPGAGFAVVAREIRALADKTAIASKNTAALIEESVSAVKNGEMVARATADSLLQVVKSTKQVVLVVDRIASATENENVSISNITAEVSQISDVVQNNVSTSEELAAASEEFSTQAQILGNMIGQFKLYEEN</sequence>
<keyword evidence="5" id="KW-1133">Transmembrane helix</keyword>
<keyword evidence="1" id="KW-0145">Chemotaxis</keyword>
<evidence type="ECO:0000313" key="11">
    <source>
        <dbReference type="Proteomes" id="UP000261166"/>
    </source>
</evidence>
<evidence type="ECO:0000256" key="2">
    <source>
        <dbReference type="ARBA" id="ARBA00029447"/>
    </source>
</evidence>
<evidence type="ECO:0000313" key="10">
    <source>
        <dbReference type="Proteomes" id="UP000260812"/>
    </source>
</evidence>
<dbReference type="GeneID" id="97989497"/>
<dbReference type="AlphaFoldDB" id="A0A3E3IFB4"/>
<keyword evidence="3" id="KW-0807">Transducer</keyword>
<name>A0A3E3IFB4_9FIRM</name>
<dbReference type="GO" id="GO:0005886">
    <property type="term" value="C:plasma membrane"/>
    <property type="evidence" value="ECO:0007669"/>
    <property type="project" value="TreeGrafter"/>
</dbReference>